<reference evidence="6" key="2">
    <citation type="journal article" date="2012" name="G3 (Bethesda)">
        <title>Pichia sorbitophila, an interspecies yeast hybrid reveals early steps of genome resolution following polyploidization.</title>
        <authorList>
            <person name="Leh Louis V."/>
            <person name="Despons L."/>
            <person name="Friedrich A."/>
            <person name="Martin T."/>
            <person name="Durrens P."/>
            <person name="Casaregola S."/>
            <person name="Neuveglise C."/>
            <person name="Fairhead C."/>
            <person name="Marck C."/>
            <person name="Cruz J.A."/>
            <person name="Straub M.L."/>
            <person name="Kugler V."/>
            <person name="Sacerdot C."/>
            <person name="Uzunov Z."/>
            <person name="Thierry A."/>
            <person name="Weiss S."/>
            <person name="Bleykasten C."/>
            <person name="De Montigny J."/>
            <person name="Jacques N."/>
            <person name="Jung P."/>
            <person name="Lemaire M."/>
            <person name="Mallet S."/>
            <person name="Morel G."/>
            <person name="Richard G.F."/>
            <person name="Sarkar A."/>
            <person name="Savel G."/>
            <person name="Schacherer J."/>
            <person name="Seret M.L."/>
            <person name="Talla E."/>
            <person name="Samson G."/>
            <person name="Jubin C."/>
            <person name="Poulain J."/>
            <person name="Vacherie B."/>
            <person name="Barbe V."/>
            <person name="Pelletier E."/>
            <person name="Sherman D.J."/>
            <person name="Westhof E."/>
            <person name="Weissenbach J."/>
            <person name="Baret P.V."/>
            <person name="Wincker P."/>
            <person name="Gaillardin C."/>
            <person name="Dujon B."/>
            <person name="Souciet J.L."/>
        </authorList>
    </citation>
    <scope>NUCLEOTIDE SEQUENCE [LARGE SCALE GENOMIC DNA]</scope>
    <source>
        <strain evidence="6">ATCC MYA-4447 / BCRC 22081 / CBS 7064 / NBRC 10061 / NRRL Y-12695</strain>
    </source>
</reference>
<dbReference type="PRINTS" id="PR00853">
    <property type="entry name" value="XPGRADSUPER"/>
</dbReference>
<protein>
    <submittedName>
        <fullName evidence="4">Piso0_003651 protein</fullName>
    </submittedName>
</protein>
<evidence type="ECO:0000259" key="3">
    <source>
        <dbReference type="SMART" id="SM00485"/>
    </source>
</evidence>
<feature type="domain" description="XPG N-terminal" evidence="3">
    <location>
        <begin position="1"/>
        <end position="105"/>
    </location>
</feature>
<dbReference type="InterPro" id="IPR029060">
    <property type="entry name" value="PIN-like_dom_sf"/>
</dbReference>
<dbReference type="InParanoid" id="G8YJN7"/>
<dbReference type="GO" id="GO:0005634">
    <property type="term" value="C:nucleus"/>
    <property type="evidence" value="ECO:0007669"/>
    <property type="project" value="TreeGrafter"/>
</dbReference>
<dbReference type="eggNOG" id="KOG2520">
    <property type="taxonomic scope" value="Eukaryota"/>
</dbReference>
<dbReference type="SMART" id="SM00485">
    <property type="entry name" value="XPGN"/>
    <property type="match status" value="1"/>
</dbReference>
<dbReference type="SMART" id="SM00484">
    <property type="entry name" value="XPGI"/>
    <property type="match status" value="1"/>
</dbReference>
<dbReference type="Proteomes" id="UP000005222">
    <property type="component" value="Chromosome H"/>
</dbReference>
<dbReference type="Pfam" id="PF00867">
    <property type="entry name" value="XPG_I"/>
    <property type="match status" value="1"/>
</dbReference>
<dbReference type="GO" id="GO:0008409">
    <property type="term" value="F:5'-3' exonuclease activity"/>
    <property type="evidence" value="ECO:0007669"/>
    <property type="project" value="TreeGrafter"/>
</dbReference>
<feature type="domain" description="XPG-I" evidence="2">
    <location>
        <begin position="140"/>
        <end position="221"/>
    </location>
</feature>
<dbReference type="GO" id="GO:0017108">
    <property type="term" value="F:5'-flap endonuclease activity"/>
    <property type="evidence" value="ECO:0007669"/>
    <property type="project" value="TreeGrafter"/>
</dbReference>
<dbReference type="PANTHER" id="PTHR11081:SF72">
    <property type="entry name" value="HOLLIDAY JUNCTION RESOLVASE YEN1"/>
    <property type="match status" value="1"/>
</dbReference>
<dbReference type="GO" id="GO:0005737">
    <property type="term" value="C:cytoplasm"/>
    <property type="evidence" value="ECO:0007669"/>
    <property type="project" value="TreeGrafter"/>
</dbReference>
<dbReference type="Gene3D" id="3.40.50.1010">
    <property type="entry name" value="5'-nuclease"/>
    <property type="match status" value="1"/>
</dbReference>
<dbReference type="STRING" id="559304.G8YJN7"/>
<keyword evidence="6" id="KW-1185">Reference proteome</keyword>
<dbReference type="Proteomes" id="UP000005222">
    <property type="component" value="Chromosome G"/>
</dbReference>
<feature type="compositionally biased region" description="Polar residues" evidence="1">
    <location>
        <begin position="593"/>
        <end position="603"/>
    </location>
</feature>
<dbReference type="PANTHER" id="PTHR11081">
    <property type="entry name" value="FLAP ENDONUCLEASE FAMILY MEMBER"/>
    <property type="match status" value="1"/>
</dbReference>
<organism evidence="4 6">
    <name type="scientific">Pichia sorbitophila (strain ATCC MYA-4447 / BCRC 22081 / CBS 7064 / NBRC 10061 / NRRL Y-12695)</name>
    <name type="common">Hybrid yeast</name>
    <dbReference type="NCBI Taxonomy" id="559304"/>
    <lineage>
        <taxon>Eukaryota</taxon>
        <taxon>Fungi</taxon>
        <taxon>Dikarya</taxon>
        <taxon>Ascomycota</taxon>
        <taxon>Saccharomycotina</taxon>
        <taxon>Pichiomycetes</taxon>
        <taxon>Debaryomycetaceae</taxon>
        <taxon>Millerozyma</taxon>
    </lineage>
</organism>
<evidence type="ECO:0000259" key="2">
    <source>
        <dbReference type="SMART" id="SM00484"/>
    </source>
</evidence>
<dbReference type="EMBL" id="FO082052">
    <property type="protein sequence ID" value="CCE81297.1"/>
    <property type="molecule type" value="Genomic_DNA"/>
</dbReference>
<evidence type="ECO:0000313" key="5">
    <source>
        <dbReference type="EMBL" id="CCE81297.1"/>
    </source>
</evidence>
<dbReference type="EMBL" id="FO082053">
    <property type="protein sequence ID" value="CCE80532.1"/>
    <property type="molecule type" value="Genomic_DNA"/>
</dbReference>
<evidence type="ECO:0000313" key="6">
    <source>
        <dbReference type="Proteomes" id="UP000005222"/>
    </source>
</evidence>
<dbReference type="Pfam" id="PF00752">
    <property type="entry name" value="XPG_N"/>
    <property type="match status" value="1"/>
</dbReference>
<evidence type="ECO:0000256" key="1">
    <source>
        <dbReference type="SAM" id="MobiDB-lite"/>
    </source>
</evidence>
<dbReference type="HOGENOM" id="CLU_432848_0_0_1"/>
<dbReference type="SUPFAM" id="SSF88723">
    <property type="entry name" value="PIN domain-like"/>
    <property type="match status" value="1"/>
</dbReference>
<dbReference type="OrthoDB" id="2959108at2759"/>
<dbReference type="CDD" id="cd09870">
    <property type="entry name" value="PIN_YEN1"/>
    <property type="match status" value="1"/>
</dbReference>
<reference evidence="4" key="1">
    <citation type="submission" date="2011-10" db="EMBL/GenBank/DDBJ databases">
        <authorList>
            <person name="Genoscope - CEA"/>
        </authorList>
    </citation>
    <scope>NUCLEOTIDE SEQUENCE</scope>
</reference>
<sequence length="669" mass="77432">MGINDLWSSLGDCFDKRISIPVFLADFFAKHKRSPRLAIDIYSLIYHSIYDAHNKDLSKIYLRNIISKLLYLTQNGITYVVVFDGRFKPMKRRNYSSDMMSENRYDQLIESFVKVQFDPESYCEEAYDSSLIEDLKANLKRLDIDFLQAPGEAEAECASLQKFGVVDYVLTHDNDVLVFGATKVLRDFSKNEDARVKSPSSRNEYYVTPIYAENIENRAGIRYQDLIFIAAIRGGDYSKGLDNMGITRAVKLARFEQPYVSNYEDLCFSQDYIRLSDMLLNCFIDENIPRVFKDRKKKRTIVMRRKKLKDLEDYMNNLIKANSKNIFGKTVNFKSELSFDEDVIMFYVFPITTPYIFKFLPGSLSFYEYPNHENDLTLPSVNLLRLTKKHTWEEKIFRCNQRVRGDICGHQKLNLEWNEHSGCQIIKCQFMDYSRPLNIVSTDYNVLDVYPKVQMAKDVFSRTSDTCLIDSLKVCRTKLVDGHEFLMIKSNPAIANMYNGDVNTHKSYPSNESLWLPKLVVSFYAPSLAADFDRSRYYKPDKPLRIPQLTTLESLGFIPSNPYSDREKGTSTSNSPKLPRKRESPGSKCSPRSKGSPQKASKNSRIKKQETSSTNFQHKQHMIDNFLTHSKSNCNNPFYDASDVKRKGEKLVLNCPPRLQDISKPSMNH</sequence>
<dbReference type="FunCoup" id="G8YJN7">
    <property type="interactions" value="129"/>
</dbReference>
<evidence type="ECO:0000313" key="4">
    <source>
        <dbReference type="EMBL" id="CCE80532.1"/>
    </source>
</evidence>
<feature type="region of interest" description="Disordered" evidence="1">
    <location>
        <begin position="557"/>
        <end position="618"/>
    </location>
</feature>
<dbReference type="InterPro" id="IPR006086">
    <property type="entry name" value="XPG-I_dom"/>
</dbReference>
<name>G8YJN7_PICSO</name>
<dbReference type="InterPro" id="IPR006085">
    <property type="entry name" value="XPG_DNA_repair_N"/>
</dbReference>
<dbReference type="GO" id="GO:0006974">
    <property type="term" value="P:DNA damage response"/>
    <property type="evidence" value="ECO:0007669"/>
    <property type="project" value="UniProtKB-ARBA"/>
</dbReference>
<dbReference type="AlphaFoldDB" id="G8YJN7"/>
<proteinExistence type="predicted"/>
<accession>G8YJN7</accession>
<gene>
    <name evidence="4" type="primary">Piso0_003651</name>
    <name evidence="4" type="ORF">GNLVRS01_PISO0G17012g</name>
    <name evidence="5" type="ORF">GNLVRS01_PISO0H17013g</name>
</gene>
<dbReference type="InterPro" id="IPR006084">
    <property type="entry name" value="XPG/Rad2"/>
</dbReference>